<organism evidence="7 8">
    <name type="scientific">Actinomadura fulvescens</name>
    <dbReference type="NCBI Taxonomy" id="46160"/>
    <lineage>
        <taxon>Bacteria</taxon>
        <taxon>Bacillati</taxon>
        <taxon>Actinomycetota</taxon>
        <taxon>Actinomycetes</taxon>
        <taxon>Streptosporangiales</taxon>
        <taxon>Thermomonosporaceae</taxon>
        <taxon>Actinomadura</taxon>
    </lineage>
</organism>
<reference evidence="8" key="1">
    <citation type="journal article" date="2019" name="Int. J. Syst. Evol. Microbiol.">
        <title>The Global Catalogue of Microorganisms (GCM) 10K type strain sequencing project: providing services to taxonomists for standard genome sequencing and annotation.</title>
        <authorList>
            <consortium name="The Broad Institute Genomics Platform"/>
            <consortium name="The Broad Institute Genome Sequencing Center for Infectious Disease"/>
            <person name="Wu L."/>
            <person name="Ma J."/>
        </authorList>
    </citation>
    <scope>NUCLEOTIDE SEQUENCE [LARGE SCALE GENOMIC DNA]</scope>
    <source>
        <strain evidence="8">JCM 6833</strain>
    </source>
</reference>
<name>A0ABP6C6L8_9ACTN</name>
<comment type="subcellular location">
    <subcellularLocation>
        <location evidence="1">Cell membrane</location>
        <topology evidence="1">Multi-pass membrane protein</topology>
    </subcellularLocation>
</comment>
<feature type="transmembrane region" description="Helical" evidence="6">
    <location>
        <begin position="326"/>
        <end position="349"/>
    </location>
</feature>
<proteinExistence type="predicted"/>
<evidence type="ECO:0000313" key="7">
    <source>
        <dbReference type="EMBL" id="GAA2604947.1"/>
    </source>
</evidence>
<protein>
    <recommendedName>
        <fullName evidence="9">Polysaccharide biosynthesis protein</fullName>
    </recommendedName>
</protein>
<evidence type="ECO:0000313" key="8">
    <source>
        <dbReference type="Proteomes" id="UP001501509"/>
    </source>
</evidence>
<evidence type="ECO:0000256" key="5">
    <source>
        <dbReference type="ARBA" id="ARBA00023136"/>
    </source>
</evidence>
<evidence type="ECO:0000256" key="3">
    <source>
        <dbReference type="ARBA" id="ARBA00022692"/>
    </source>
</evidence>
<feature type="transmembrane region" description="Helical" evidence="6">
    <location>
        <begin position="97"/>
        <end position="120"/>
    </location>
</feature>
<feature type="transmembrane region" description="Helical" evidence="6">
    <location>
        <begin position="453"/>
        <end position="472"/>
    </location>
</feature>
<feature type="transmembrane region" description="Helical" evidence="6">
    <location>
        <begin position="132"/>
        <end position="155"/>
    </location>
</feature>
<dbReference type="EMBL" id="BAAATD010000005">
    <property type="protein sequence ID" value="GAA2604947.1"/>
    <property type="molecule type" value="Genomic_DNA"/>
</dbReference>
<feature type="transmembrane region" description="Helical" evidence="6">
    <location>
        <begin position="369"/>
        <end position="391"/>
    </location>
</feature>
<keyword evidence="3 6" id="KW-0812">Transmembrane</keyword>
<sequence length="540" mass="55458">MPRVSPAPEGPNLGRLARGGALNLAGAVSAGVLGLALVFIVAHAYDPATAGAFFAATSLFLIIGAAAGLGTDTGLLRWVPRHLALGDPAAARRTVPIALVPVAALAVTAAVTLAVLAPWLADRLGSGEPEQVTVMLWVLAAFLPLAPLQDALLAATRGHGAMRPTVAIEKVFRQFAQVGGVFAVTLITDRPAALALAWALPYLPGMMAAAFWYRRLAGQASCISDDVAAAAAASAGGGRIAVRAQAAEFWRFTSPRALAGICQQALQRADIVLLAALSSPRDAALYTAATRFIVIGQLGTQAVQNVMQPAVSRHLALSDRAGTQKVFAVATVWTVLLTWPVHLTIAVGASVYMSLFGSGYAGAGTAPTVILALAMLLATAAGPLDVLLLMAGRSGLSLVNSATALAVNIGLNLLLIDRHGATGAAIAWAAAIVTRNLLGMIQVRRILAMGPRGAGQAMAASSALLCFGILALATREIFGANATGMTIGLISGMAGYGALLWFGRERLALTAFTALLPGRRGGRPTVFDDDPPRRVHARKA</sequence>
<keyword evidence="2" id="KW-1003">Cell membrane</keyword>
<evidence type="ECO:0000256" key="1">
    <source>
        <dbReference type="ARBA" id="ARBA00004651"/>
    </source>
</evidence>
<evidence type="ECO:0008006" key="9">
    <source>
        <dbReference type="Google" id="ProtNLM"/>
    </source>
</evidence>
<feature type="transmembrane region" description="Helical" evidence="6">
    <location>
        <begin position="51"/>
        <end position="76"/>
    </location>
</feature>
<keyword evidence="5 6" id="KW-0472">Membrane</keyword>
<keyword evidence="8" id="KW-1185">Reference proteome</keyword>
<keyword evidence="4 6" id="KW-1133">Transmembrane helix</keyword>
<accession>A0ABP6C6L8</accession>
<evidence type="ECO:0000256" key="6">
    <source>
        <dbReference type="SAM" id="Phobius"/>
    </source>
</evidence>
<comment type="caution">
    <text evidence="7">The sequence shown here is derived from an EMBL/GenBank/DDBJ whole genome shotgun (WGS) entry which is preliminary data.</text>
</comment>
<gene>
    <name evidence="7" type="ORF">GCM10010411_43880</name>
</gene>
<feature type="transmembrane region" description="Helical" evidence="6">
    <location>
        <begin position="193"/>
        <end position="213"/>
    </location>
</feature>
<feature type="transmembrane region" description="Helical" evidence="6">
    <location>
        <begin position="398"/>
        <end position="416"/>
    </location>
</feature>
<feature type="transmembrane region" description="Helical" evidence="6">
    <location>
        <begin position="21"/>
        <end position="45"/>
    </location>
</feature>
<dbReference type="InterPro" id="IPR050833">
    <property type="entry name" value="Poly_Biosynth_Transport"/>
</dbReference>
<feature type="transmembrane region" description="Helical" evidence="6">
    <location>
        <begin position="422"/>
        <end position="441"/>
    </location>
</feature>
<evidence type="ECO:0000256" key="2">
    <source>
        <dbReference type="ARBA" id="ARBA00022475"/>
    </source>
</evidence>
<feature type="transmembrane region" description="Helical" evidence="6">
    <location>
        <begin position="478"/>
        <end position="502"/>
    </location>
</feature>
<evidence type="ECO:0000256" key="4">
    <source>
        <dbReference type="ARBA" id="ARBA00022989"/>
    </source>
</evidence>
<dbReference type="Proteomes" id="UP001501509">
    <property type="component" value="Unassembled WGS sequence"/>
</dbReference>
<dbReference type="PANTHER" id="PTHR30250:SF11">
    <property type="entry name" value="O-ANTIGEN TRANSPORTER-RELATED"/>
    <property type="match status" value="1"/>
</dbReference>
<dbReference type="PANTHER" id="PTHR30250">
    <property type="entry name" value="PST FAMILY PREDICTED COLANIC ACID TRANSPORTER"/>
    <property type="match status" value="1"/>
</dbReference>